<gene>
    <name evidence="9" type="ORF">CAP_0480</name>
</gene>
<feature type="region of interest" description="Disordered" evidence="6">
    <location>
        <begin position="271"/>
        <end position="298"/>
    </location>
</feature>
<keyword evidence="4 5" id="KW-0443">Lipid metabolism</keyword>
<feature type="short sequence motif" description="GXSXG" evidence="5">
    <location>
        <begin position="438"/>
        <end position="442"/>
    </location>
</feature>
<evidence type="ECO:0000256" key="5">
    <source>
        <dbReference type="PROSITE-ProRule" id="PRU01161"/>
    </source>
</evidence>
<dbReference type="AlphaFoldDB" id="A0A017SWA2"/>
<evidence type="ECO:0000259" key="7">
    <source>
        <dbReference type="PROSITE" id="PS50042"/>
    </source>
</evidence>
<dbReference type="GO" id="GO:0004622">
    <property type="term" value="F:phosphatidylcholine lysophospholipase activity"/>
    <property type="evidence" value="ECO:0007669"/>
    <property type="project" value="UniProtKB-ARBA"/>
</dbReference>
<dbReference type="InterPro" id="IPR016035">
    <property type="entry name" value="Acyl_Trfase/lysoPLipase"/>
</dbReference>
<keyword evidence="10" id="KW-1185">Reference proteome</keyword>
<dbReference type="InterPro" id="IPR002641">
    <property type="entry name" value="PNPLA_dom"/>
</dbReference>
<dbReference type="EMBL" id="ASRX01000106">
    <property type="protein sequence ID" value="EYF00551.1"/>
    <property type="molecule type" value="Genomic_DNA"/>
</dbReference>
<dbReference type="PROSITE" id="PS50042">
    <property type="entry name" value="CNMP_BINDING_3"/>
    <property type="match status" value="1"/>
</dbReference>
<feature type="active site" description="Proton acceptor" evidence="5">
    <location>
        <position position="558"/>
    </location>
</feature>
<evidence type="ECO:0000313" key="9">
    <source>
        <dbReference type="EMBL" id="EYF00551.1"/>
    </source>
</evidence>
<dbReference type="PANTHER" id="PTHR14226:SF29">
    <property type="entry name" value="NEUROPATHY TARGET ESTERASE SWS"/>
    <property type="match status" value="1"/>
</dbReference>
<comment type="similarity">
    <text evidence="1">Belongs to the NTE family.</text>
</comment>
<dbReference type="InterPro" id="IPR000595">
    <property type="entry name" value="cNMP-bd_dom"/>
</dbReference>
<feature type="short sequence motif" description="DGA/G" evidence="5">
    <location>
        <begin position="558"/>
        <end position="560"/>
    </location>
</feature>
<organism evidence="9 10">
    <name type="scientific">Chondromyces apiculatus DSM 436</name>
    <dbReference type="NCBI Taxonomy" id="1192034"/>
    <lineage>
        <taxon>Bacteria</taxon>
        <taxon>Pseudomonadati</taxon>
        <taxon>Myxococcota</taxon>
        <taxon>Polyangia</taxon>
        <taxon>Polyangiales</taxon>
        <taxon>Polyangiaceae</taxon>
        <taxon>Chondromyces</taxon>
    </lineage>
</organism>
<name>A0A017SWA2_9BACT</name>
<dbReference type="InterPro" id="IPR050301">
    <property type="entry name" value="NTE"/>
</dbReference>
<reference evidence="9 10" key="1">
    <citation type="submission" date="2013-05" db="EMBL/GenBank/DDBJ databases">
        <title>Genome assembly of Chondromyces apiculatus DSM 436.</title>
        <authorList>
            <person name="Sharma G."/>
            <person name="Khatri I."/>
            <person name="Kaur C."/>
            <person name="Mayilraj S."/>
            <person name="Subramanian S."/>
        </authorList>
    </citation>
    <scope>NUCLEOTIDE SEQUENCE [LARGE SCALE GENOMIC DNA]</scope>
    <source>
        <strain evidence="9 10">DSM 436</strain>
    </source>
</reference>
<comment type="caution">
    <text evidence="9">The sequence shown here is derived from an EMBL/GenBank/DDBJ whole genome shotgun (WGS) entry which is preliminary data.</text>
</comment>
<dbReference type="SMART" id="SM00100">
    <property type="entry name" value="cNMP"/>
    <property type="match status" value="1"/>
</dbReference>
<evidence type="ECO:0000256" key="4">
    <source>
        <dbReference type="ARBA" id="ARBA00023098"/>
    </source>
</evidence>
<feature type="active site" description="Nucleophile" evidence="5">
    <location>
        <position position="440"/>
    </location>
</feature>
<dbReference type="InterPro" id="IPR018490">
    <property type="entry name" value="cNMP-bd_dom_sf"/>
</dbReference>
<evidence type="ECO:0000256" key="1">
    <source>
        <dbReference type="ARBA" id="ARBA00006636"/>
    </source>
</evidence>
<dbReference type="InterPro" id="IPR014710">
    <property type="entry name" value="RmlC-like_jellyroll"/>
</dbReference>
<keyword evidence="2 5" id="KW-0378">Hydrolase</keyword>
<dbReference type="RefSeq" id="WP_044251009.1">
    <property type="nucleotide sequence ID" value="NZ_ASRX01000106.1"/>
</dbReference>
<sequence length="706" mass="75954">MSQEHRLDPENLGQPTSSLKPQYIAAFRRSHYLENIRPQEIAELWATAQEIELAPGATVFKQGTAADGFYFLMSGHLQVFLEDQPERVSIASLNAPLVLGDESFFRGAPRTATVVVQGEKSAKLHFWPTQVFKEILATRPSFSRSAPQVQQAFGVSHRAEVVQVESACKADVPLDALTDLLAQGVASIASGLKVLVVHVLAQAAQALASPQIEQGPGALHHLRVAEESLFQHVDAQLPLYDVIFIDAAAVDPRGTRDCTGGRVDTAFILHDTRTDDPEVSGPRSERPSRGAPGRARKPRTIRARLILPNPDPLFSTFRMLKHASATLSGDLASLQHVPIDLGSDVQQHSLRAHVDVAHLRSLWEKSGKRLSLKDLPDLHNRRLPGAPSASAVMAQWARKLMGCQIWLALGGGGSLGFAHVSLIQQMLAANLPIDGISGTSFGSVVGAFYAAMPAMPAGAGPGALPQGLALLLDSLWKLQMGIDASVLSSSALEFTINALLHAPPLEELHIPFRPVTTDIASTRTVVITNATTGFGVRCSSSLSPLFAPVTTPKARYVDGAITDLVPSNATGRDNALGSVVSASQQWGGDVVVASNAVPSAKPEVPSQPIKWLGLLGRLMHDMNPIERAEDALRSGYILLHRTGNLEGRYAAEVLFSLPPTFSRVPFWHMAVADKVMENANTALAQQRIIEKIQAAYKQCLSNRTHA</sequence>
<dbReference type="PANTHER" id="PTHR14226">
    <property type="entry name" value="NEUROPATHY TARGET ESTERASE/SWISS CHEESE D.MELANOGASTER"/>
    <property type="match status" value="1"/>
</dbReference>
<evidence type="ECO:0000259" key="8">
    <source>
        <dbReference type="PROSITE" id="PS51635"/>
    </source>
</evidence>
<evidence type="ECO:0000256" key="3">
    <source>
        <dbReference type="ARBA" id="ARBA00022963"/>
    </source>
</evidence>
<feature type="domain" description="Cyclic nucleotide-binding" evidence="7">
    <location>
        <begin position="32"/>
        <end position="136"/>
    </location>
</feature>
<dbReference type="Pfam" id="PF00027">
    <property type="entry name" value="cNMP_binding"/>
    <property type="match status" value="1"/>
</dbReference>
<dbReference type="Pfam" id="PF01734">
    <property type="entry name" value="Patatin"/>
    <property type="match status" value="1"/>
</dbReference>
<dbReference type="GO" id="GO:0016042">
    <property type="term" value="P:lipid catabolic process"/>
    <property type="evidence" value="ECO:0007669"/>
    <property type="project" value="UniProtKB-UniRule"/>
</dbReference>
<dbReference type="eggNOG" id="COG1752">
    <property type="taxonomic scope" value="Bacteria"/>
</dbReference>
<feature type="short sequence motif" description="GXGXXG" evidence="5">
    <location>
        <begin position="411"/>
        <end position="416"/>
    </location>
</feature>
<dbReference type="PROSITE" id="PS51635">
    <property type="entry name" value="PNPLA"/>
    <property type="match status" value="1"/>
</dbReference>
<protein>
    <submittedName>
        <fullName evidence="9">Uncharacterized protein</fullName>
    </submittedName>
</protein>
<dbReference type="SUPFAM" id="SSF52151">
    <property type="entry name" value="FabD/lysophospholipase-like"/>
    <property type="match status" value="1"/>
</dbReference>
<dbReference type="SUPFAM" id="SSF51206">
    <property type="entry name" value="cAMP-binding domain-like"/>
    <property type="match status" value="1"/>
</dbReference>
<dbReference type="STRING" id="1192034.CAP_0480"/>
<evidence type="ECO:0000256" key="6">
    <source>
        <dbReference type="SAM" id="MobiDB-lite"/>
    </source>
</evidence>
<dbReference type="Proteomes" id="UP000019678">
    <property type="component" value="Unassembled WGS sequence"/>
</dbReference>
<dbReference type="Gene3D" id="2.60.120.10">
    <property type="entry name" value="Jelly Rolls"/>
    <property type="match status" value="1"/>
</dbReference>
<evidence type="ECO:0000313" key="10">
    <source>
        <dbReference type="Proteomes" id="UP000019678"/>
    </source>
</evidence>
<keyword evidence="3 5" id="KW-0442">Lipid degradation</keyword>
<dbReference type="Gene3D" id="3.40.1090.10">
    <property type="entry name" value="Cytosolic phospholipase A2 catalytic domain"/>
    <property type="match status" value="2"/>
</dbReference>
<dbReference type="CDD" id="cd00038">
    <property type="entry name" value="CAP_ED"/>
    <property type="match status" value="1"/>
</dbReference>
<evidence type="ECO:0000256" key="2">
    <source>
        <dbReference type="ARBA" id="ARBA00022801"/>
    </source>
</evidence>
<accession>A0A017SWA2</accession>
<feature type="domain" description="PNPLA" evidence="8">
    <location>
        <begin position="407"/>
        <end position="571"/>
    </location>
</feature>
<proteinExistence type="inferred from homology"/>